<keyword evidence="2" id="KW-0539">Nucleus</keyword>
<evidence type="ECO:0000256" key="4">
    <source>
        <dbReference type="SAM" id="MobiDB-lite"/>
    </source>
</evidence>
<evidence type="ECO:0000313" key="5">
    <source>
        <dbReference type="EMBL" id="SHO79068.1"/>
    </source>
</evidence>
<protein>
    <submittedName>
        <fullName evidence="5">Uncharacterized protein</fullName>
    </submittedName>
</protein>
<dbReference type="InterPro" id="IPR008501">
    <property type="entry name" value="THOC7/Mft1"/>
</dbReference>
<name>A0A1M8A9H5_MALS4</name>
<dbReference type="GO" id="GO:0006397">
    <property type="term" value="P:mRNA processing"/>
    <property type="evidence" value="ECO:0007669"/>
    <property type="project" value="InterPro"/>
</dbReference>
<dbReference type="Pfam" id="PF05615">
    <property type="entry name" value="THOC7"/>
    <property type="match status" value="1"/>
</dbReference>
<dbReference type="AlphaFoldDB" id="A0A1M8A9H5"/>
<sequence length="256" mass="27444">MATAGDRPAPLTTQEQDVVLKARLATDEKFVRRVAKRVAQLARLGSDKERDAASLLLETDLALFCQHVERLQASADSTTTSEIQAYERAADNLHQRCEKEQANVSELKVALEQAQIARAQKLEYNDIASKVLVYPSPEAMDAKIQGLKERIKVLKQNVEHYDQAHASAKSGLQDVGAALSALQSSLAASLNKTNEHEQVIPASSASEAACGSEGLAPLKRSYDESQNAQGASNANPVTEPKRSKGAAAVDPSSTAP</sequence>
<dbReference type="VEuPathDB" id="FungiDB:MSYG_3417"/>
<proteinExistence type="predicted"/>
<accession>A0A1M8A9H5</accession>
<keyword evidence="6" id="KW-1185">Reference proteome</keyword>
<evidence type="ECO:0000256" key="1">
    <source>
        <dbReference type="ARBA" id="ARBA00004123"/>
    </source>
</evidence>
<dbReference type="GO" id="GO:0000445">
    <property type="term" value="C:THO complex part of transcription export complex"/>
    <property type="evidence" value="ECO:0007669"/>
    <property type="project" value="InterPro"/>
</dbReference>
<gene>
    <name evidence="5" type="ORF">MSYG_3417</name>
</gene>
<evidence type="ECO:0000256" key="3">
    <source>
        <dbReference type="SAM" id="Coils"/>
    </source>
</evidence>
<dbReference type="EMBL" id="LT671825">
    <property type="protein sequence ID" value="SHO79068.1"/>
    <property type="molecule type" value="Genomic_DNA"/>
</dbReference>
<dbReference type="STRING" id="1230383.A0A1M8A9H5"/>
<dbReference type="OrthoDB" id="205166at2759"/>
<feature type="coiled-coil region" evidence="3">
    <location>
        <begin position="83"/>
        <end position="117"/>
    </location>
</feature>
<keyword evidence="3" id="KW-0175">Coiled coil</keyword>
<dbReference type="Proteomes" id="UP000186303">
    <property type="component" value="Chromosome 5"/>
</dbReference>
<feature type="region of interest" description="Disordered" evidence="4">
    <location>
        <begin position="198"/>
        <end position="256"/>
    </location>
</feature>
<organism evidence="5 6">
    <name type="scientific">Malassezia sympodialis (strain ATCC 42132)</name>
    <name type="common">Atopic eczema-associated yeast</name>
    <dbReference type="NCBI Taxonomy" id="1230383"/>
    <lineage>
        <taxon>Eukaryota</taxon>
        <taxon>Fungi</taxon>
        <taxon>Dikarya</taxon>
        <taxon>Basidiomycota</taxon>
        <taxon>Ustilaginomycotina</taxon>
        <taxon>Malasseziomycetes</taxon>
        <taxon>Malasseziales</taxon>
        <taxon>Malasseziaceae</taxon>
        <taxon>Malassezia</taxon>
    </lineage>
</organism>
<reference evidence="6" key="1">
    <citation type="journal article" date="2017" name="Nucleic Acids Res.">
        <title>Proteogenomics produces comprehensive and highly accurate protein-coding gene annotation in a complete genome assembly of Malassezia sympodialis.</title>
        <authorList>
            <person name="Zhu Y."/>
            <person name="Engstroem P.G."/>
            <person name="Tellgren-Roth C."/>
            <person name="Baudo C.D."/>
            <person name="Kennell J.C."/>
            <person name="Sun S."/>
            <person name="Billmyre R.B."/>
            <person name="Schroeder M.S."/>
            <person name="Andersson A."/>
            <person name="Holm T."/>
            <person name="Sigurgeirsson B."/>
            <person name="Wu G."/>
            <person name="Sankaranarayanan S.R."/>
            <person name="Siddharthan R."/>
            <person name="Sanyal K."/>
            <person name="Lundeberg J."/>
            <person name="Nystedt B."/>
            <person name="Boekhout T."/>
            <person name="Dawson T.L. Jr."/>
            <person name="Heitman J."/>
            <person name="Scheynius A."/>
            <person name="Lehtioe J."/>
        </authorList>
    </citation>
    <scope>NUCLEOTIDE SEQUENCE [LARGE SCALE GENOMIC DNA]</scope>
    <source>
        <strain evidence="6">ATCC 42132</strain>
    </source>
</reference>
<comment type="subcellular location">
    <subcellularLocation>
        <location evidence="1">Nucleus</location>
    </subcellularLocation>
</comment>
<feature type="compositionally biased region" description="Low complexity" evidence="4">
    <location>
        <begin position="202"/>
        <end position="214"/>
    </location>
</feature>
<evidence type="ECO:0000256" key="2">
    <source>
        <dbReference type="ARBA" id="ARBA00023242"/>
    </source>
</evidence>
<feature type="compositionally biased region" description="Polar residues" evidence="4">
    <location>
        <begin position="224"/>
        <end position="236"/>
    </location>
</feature>
<evidence type="ECO:0000313" key="6">
    <source>
        <dbReference type="Proteomes" id="UP000186303"/>
    </source>
</evidence>